<name>A0ABV7VE15_9PROT</name>
<evidence type="ECO:0000256" key="1">
    <source>
        <dbReference type="SAM" id="SignalP"/>
    </source>
</evidence>
<keyword evidence="1" id="KW-0732">Signal</keyword>
<gene>
    <name evidence="2" type="ORF">ACFOOQ_07590</name>
</gene>
<reference evidence="3" key="1">
    <citation type="journal article" date="2019" name="Int. J. Syst. Evol. Microbiol.">
        <title>The Global Catalogue of Microorganisms (GCM) 10K type strain sequencing project: providing services to taxonomists for standard genome sequencing and annotation.</title>
        <authorList>
            <consortium name="The Broad Institute Genomics Platform"/>
            <consortium name="The Broad Institute Genome Sequencing Center for Infectious Disease"/>
            <person name="Wu L."/>
            <person name="Ma J."/>
        </authorList>
    </citation>
    <scope>NUCLEOTIDE SEQUENCE [LARGE SCALE GENOMIC DNA]</scope>
    <source>
        <strain evidence="3">KCTC 42182</strain>
    </source>
</reference>
<feature type="signal peptide" evidence="1">
    <location>
        <begin position="1"/>
        <end position="29"/>
    </location>
</feature>
<comment type="caution">
    <text evidence="2">The sequence shown here is derived from an EMBL/GenBank/DDBJ whole genome shotgun (WGS) entry which is preliminary data.</text>
</comment>
<dbReference type="Proteomes" id="UP001595711">
    <property type="component" value="Unassembled WGS sequence"/>
</dbReference>
<evidence type="ECO:0000313" key="2">
    <source>
        <dbReference type="EMBL" id="MFC3675400.1"/>
    </source>
</evidence>
<feature type="chain" id="PRO_5045455803" description="Secreted protein" evidence="1">
    <location>
        <begin position="30"/>
        <end position="133"/>
    </location>
</feature>
<keyword evidence="3" id="KW-1185">Reference proteome</keyword>
<dbReference type="RefSeq" id="WP_379723903.1">
    <property type="nucleotide sequence ID" value="NZ_JBHRYJ010000001.1"/>
</dbReference>
<dbReference type="EMBL" id="JBHRYJ010000001">
    <property type="protein sequence ID" value="MFC3675400.1"/>
    <property type="molecule type" value="Genomic_DNA"/>
</dbReference>
<accession>A0ABV7VE15</accession>
<organism evidence="2 3">
    <name type="scientific">Ferrovibrio xuzhouensis</name>
    <dbReference type="NCBI Taxonomy" id="1576914"/>
    <lineage>
        <taxon>Bacteria</taxon>
        <taxon>Pseudomonadati</taxon>
        <taxon>Pseudomonadota</taxon>
        <taxon>Alphaproteobacteria</taxon>
        <taxon>Rhodospirillales</taxon>
        <taxon>Rhodospirillaceae</taxon>
        <taxon>Ferrovibrio</taxon>
    </lineage>
</organism>
<protein>
    <recommendedName>
        <fullName evidence="4">Secreted protein</fullName>
    </recommendedName>
</protein>
<evidence type="ECO:0008006" key="4">
    <source>
        <dbReference type="Google" id="ProtNLM"/>
    </source>
</evidence>
<proteinExistence type="predicted"/>
<sequence>MAIPARSFRSAAVLLAAAALFTAAGIAAATAQTGQAAMPRPTFCIMNQVNGTVTAEIRAGKATTRVPLPPGKEGCCVNFCSQNPAPAGYQVTIMAQPPGGISHELCKTTVKREQLLDVVGTQTEGKCATRALP</sequence>
<evidence type="ECO:0000313" key="3">
    <source>
        <dbReference type="Proteomes" id="UP001595711"/>
    </source>
</evidence>